<dbReference type="InterPro" id="IPR036527">
    <property type="entry name" value="SCP2_sterol-bd_dom_sf"/>
</dbReference>
<keyword evidence="2" id="KW-0521">NADP</keyword>
<proteinExistence type="inferred from homology"/>
<dbReference type="EMBL" id="LJJB01000013">
    <property type="protein sequence ID" value="KQL44368.1"/>
    <property type="molecule type" value="Genomic_DNA"/>
</dbReference>
<reference evidence="5 6" key="1">
    <citation type="submission" date="2015-09" db="EMBL/GenBank/DDBJ databases">
        <title>Genome sequencing project for genomic taxonomy and phylogenomics of Bacillus-like bacteria.</title>
        <authorList>
            <person name="Liu B."/>
            <person name="Wang J."/>
            <person name="Zhu Y."/>
            <person name="Liu G."/>
            <person name="Chen Q."/>
            <person name="Chen Z."/>
            <person name="Lan J."/>
            <person name="Che J."/>
            <person name="Ge C."/>
            <person name="Shi H."/>
            <person name="Pan Z."/>
            <person name="Liu X."/>
        </authorList>
    </citation>
    <scope>NUCLEOTIDE SEQUENCE [LARGE SCALE GENOMIC DNA]</scope>
    <source>
        <strain evidence="5 6">DSM 8552</strain>
    </source>
</reference>
<comment type="caution">
    <text evidence="5">The sequence shown here is derived from an EMBL/GenBank/DDBJ whole genome shotgun (WGS) entry which is preliminary data.</text>
</comment>
<name>A0ABR5N237_BRECH</name>
<evidence type="ECO:0000256" key="2">
    <source>
        <dbReference type="ARBA" id="ARBA00022857"/>
    </source>
</evidence>
<dbReference type="InterPro" id="IPR003033">
    <property type="entry name" value="SCP2_sterol-bd_dom"/>
</dbReference>
<protein>
    <submittedName>
        <fullName evidence="5">Sterol carrier protein</fullName>
    </submittedName>
</protein>
<gene>
    <name evidence="5" type="ORF">AN963_23485</name>
</gene>
<sequence length="110" mass="11932">MSVEQTLTALAEKINANPHAINGFHAVYHFLLSGEDGGNYQVIFAGDHATYLKGTPDEAKCLLELSDANFIKLVEGNLNPTAAFMMGKLKVKGDLGYSLKLQTILNAYQS</sequence>
<evidence type="ECO:0000256" key="3">
    <source>
        <dbReference type="ARBA" id="ARBA00023002"/>
    </source>
</evidence>
<dbReference type="PANTHER" id="PTHR42808:SF3">
    <property type="entry name" value="HYDROXYSTEROID DEHYDROGENASE-LIKE PROTEIN 2"/>
    <property type="match status" value="1"/>
</dbReference>
<keyword evidence="3" id="KW-0560">Oxidoreductase</keyword>
<dbReference type="Proteomes" id="UP000051063">
    <property type="component" value="Unassembled WGS sequence"/>
</dbReference>
<dbReference type="PANTHER" id="PTHR42808">
    <property type="entry name" value="HYDROXYSTEROID DEHYDROGENASE-LIKE PROTEIN 2"/>
    <property type="match status" value="1"/>
</dbReference>
<organism evidence="5 6">
    <name type="scientific">Brevibacillus choshinensis</name>
    <dbReference type="NCBI Taxonomy" id="54911"/>
    <lineage>
        <taxon>Bacteria</taxon>
        <taxon>Bacillati</taxon>
        <taxon>Bacillota</taxon>
        <taxon>Bacilli</taxon>
        <taxon>Bacillales</taxon>
        <taxon>Paenibacillaceae</taxon>
        <taxon>Brevibacillus</taxon>
    </lineage>
</organism>
<dbReference type="SUPFAM" id="SSF55718">
    <property type="entry name" value="SCP-like"/>
    <property type="match status" value="1"/>
</dbReference>
<comment type="similarity">
    <text evidence="1">Belongs to the short-chain dehydrogenases/reductases (SDR) family.</text>
</comment>
<dbReference type="Pfam" id="PF02036">
    <property type="entry name" value="SCP2"/>
    <property type="match status" value="1"/>
</dbReference>
<evidence type="ECO:0000313" key="6">
    <source>
        <dbReference type="Proteomes" id="UP000051063"/>
    </source>
</evidence>
<feature type="domain" description="SCP2" evidence="4">
    <location>
        <begin position="10"/>
        <end position="105"/>
    </location>
</feature>
<dbReference type="InterPro" id="IPR051935">
    <property type="entry name" value="HSDL2"/>
</dbReference>
<evidence type="ECO:0000256" key="1">
    <source>
        <dbReference type="ARBA" id="ARBA00006484"/>
    </source>
</evidence>
<dbReference type="Gene3D" id="3.30.1050.10">
    <property type="entry name" value="SCP2 sterol-binding domain"/>
    <property type="match status" value="1"/>
</dbReference>
<accession>A0ABR5N237</accession>
<keyword evidence="6" id="KW-1185">Reference proteome</keyword>
<dbReference type="RefSeq" id="WP_055746956.1">
    <property type="nucleotide sequence ID" value="NZ_LJJB01000013.1"/>
</dbReference>
<evidence type="ECO:0000313" key="5">
    <source>
        <dbReference type="EMBL" id="KQL44368.1"/>
    </source>
</evidence>
<evidence type="ECO:0000259" key="4">
    <source>
        <dbReference type="Pfam" id="PF02036"/>
    </source>
</evidence>